<evidence type="ECO:0000256" key="3">
    <source>
        <dbReference type="ARBA" id="ARBA00022827"/>
    </source>
</evidence>
<evidence type="ECO:0000256" key="2">
    <source>
        <dbReference type="ARBA" id="ARBA00022630"/>
    </source>
</evidence>
<dbReference type="SUPFAM" id="SSF51905">
    <property type="entry name" value="FAD/NAD(P)-binding domain"/>
    <property type="match status" value="1"/>
</dbReference>
<evidence type="ECO:0000259" key="5">
    <source>
        <dbReference type="Pfam" id="PF07992"/>
    </source>
</evidence>
<dbReference type="InterPro" id="IPR023753">
    <property type="entry name" value="FAD/NAD-binding_dom"/>
</dbReference>
<sequence>MGCSNTTPSSSPTAVTVYPYPHQNGKKTVVVVGYSIAGYTIGEAVWDDGNVVFIDARDHFEYVPTNIKSSVDQGWKDKITVTYAESEQGYNGKFKFVQGSLLNVNGDGKTIEVQLADKRKVNLPYDVLVLATGFKYESPIKTEGVVTITDRKAKLDEFHNQVKAAKNIAVVGGGIVGVELAGEIAFHPQASEKKINLIVRGDKLLKQVHSSAHEHADKFLKEKNVNIHYNTTYTEALKKKEGYDLVLVCDGQRYQAPYLKKSFGSSVAKNGQIWVNDYFQVTAVDPATNGKSAAVKDNIFAFGDICRTSMNEVKNIPSIKFLRQFIAPNVKAVINGQAPTTSIPKKIPVFVAISIGPTYGMYVQNDSVYAAEGNGSGKFSFSEDYIKIWKGAHDVAKGQQAYLESTYADLAKQF</sequence>
<accession>A0A8J8T396</accession>
<proteinExistence type="inferred from homology"/>
<gene>
    <name evidence="6" type="ORF">FGO68_gene6206</name>
</gene>
<evidence type="ECO:0000256" key="1">
    <source>
        <dbReference type="ARBA" id="ARBA00006442"/>
    </source>
</evidence>
<keyword evidence="4" id="KW-0560">Oxidoreductase</keyword>
<evidence type="ECO:0000313" key="6">
    <source>
        <dbReference type="EMBL" id="TNV80240.1"/>
    </source>
</evidence>
<dbReference type="InterPro" id="IPR036188">
    <property type="entry name" value="FAD/NAD-bd_sf"/>
</dbReference>
<keyword evidence="3" id="KW-0274">FAD</keyword>
<dbReference type="Proteomes" id="UP000785679">
    <property type="component" value="Unassembled WGS sequence"/>
</dbReference>
<dbReference type="OrthoDB" id="295956at2759"/>
<evidence type="ECO:0000313" key="7">
    <source>
        <dbReference type="Proteomes" id="UP000785679"/>
    </source>
</evidence>
<evidence type="ECO:0000256" key="4">
    <source>
        <dbReference type="ARBA" id="ARBA00023002"/>
    </source>
</evidence>
<dbReference type="Gene3D" id="3.50.50.100">
    <property type="match status" value="1"/>
</dbReference>
<name>A0A8J8T396_HALGN</name>
<comment type="similarity">
    <text evidence="1">Belongs to the FAD-dependent oxidoreductase family.</text>
</comment>
<dbReference type="GO" id="GO:0050660">
    <property type="term" value="F:flavin adenine dinucleotide binding"/>
    <property type="evidence" value="ECO:0007669"/>
    <property type="project" value="TreeGrafter"/>
</dbReference>
<dbReference type="PRINTS" id="PR00368">
    <property type="entry name" value="FADPNR"/>
</dbReference>
<comment type="caution">
    <text evidence="6">The sequence shown here is derived from an EMBL/GenBank/DDBJ whole genome shotgun (WGS) entry which is preliminary data.</text>
</comment>
<dbReference type="AlphaFoldDB" id="A0A8J8T396"/>
<keyword evidence="7" id="KW-1185">Reference proteome</keyword>
<dbReference type="Pfam" id="PF07992">
    <property type="entry name" value="Pyr_redox_2"/>
    <property type="match status" value="1"/>
</dbReference>
<organism evidence="6 7">
    <name type="scientific">Halteria grandinella</name>
    <dbReference type="NCBI Taxonomy" id="5974"/>
    <lineage>
        <taxon>Eukaryota</taxon>
        <taxon>Sar</taxon>
        <taxon>Alveolata</taxon>
        <taxon>Ciliophora</taxon>
        <taxon>Intramacronucleata</taxon>
        <taxon>Spirotrichea</taxon>
        <taxon>Stichotrichia</taxon>
        <taxon>Sporadotrichida</taxon>
        <taxon>Halteriidae</taxon>
        <taxon>Halteria</taxon>
    </lineage>
</organism>
<keyword evidence="2" id="KW-0285">Flavoprotein</keyword>
<dbReference type="PANTHER" id="PTHR43735:SF3">
    <property type="entry name" value="FERROPTOSIS SUPPRESSOR PROTEIN 1"/>
    <property type="match status" value="1"/>
</dbReference>
<dbReference type="GO" id="GO:0005737">
    <property type="term" value="C:cytoplasm"/>
    <property type="evidence" value="ECO:0007669"/>
    <property type="project" value="TreeGrafter"/>
</dbReference>
<dbReference type="EMBL" id="RRYP01007779">
    <property type="protein sequence ID" value="TNV80240.1"/>
    <property type="molecule type" value="Genomic_DNA"/>
</dbReference>
<feature type="domain" description="FAD/NAD(P)-binding" evidence="5">
    <location>
        <begin position="28"/>
        <end position="314"/>
    </location>
</feature>
<protein>
    <recommendedName>
        <fullName evidence="5">FAD/NAD(P)-binding domain-containing protein</fullName>
    </recommendedName>
</protein>
<reference evidence="6" key="1">
    <citation type="submission" date="2019-06" db="EMBL/GenBank/DDBJ databases">
        <authorList>
            <person name="Zheng W."/>
        </authorList>
    </citation>
    <scope>NUCLEOTIDE SEQUENCE</scope>
    <source>
        <strain evidence="6">QDHG01</strain>
    </source>
</reference>
<dbReference type="GO" id="GO:0004174">
    <property type="term" value="F:electron-transferring-flavoprotein dehydrogenase activity"/>
    <property type="evidence" value="ECO:0007669"/>
    <property type="project" value="TreeGrafter"/>
</dbReference>
<dbReference type="PANTHER" id="PTHR43735">
    <property type="entry name" value="APOPTOSIS-INDUCING FACTOR 1"/>
    <property type="match status" value="1"/>
</dbReference>